<dbReference type="NCBIfam" id="TIGR01726">
    <property type="entry name" value="HEQRo_perm_3TM"/>
    <property type="match status" value="1"/>
</dbReference>
<organism evidence="11 12">
    <name type="scientific">Bathymodiolus azoricus thioautotrophic gill symbiont</name>
    <dbReference type="NCBI Taxonomy" id="235205"/>
    <lineage>
        <taxon>Bacteria</taxon>
        <taxon>Pseudomonadati</taxon>
        <taxon>Pseudomonadota</taxon>
        <taxon>Gammaproteobacteria</taxon>
        <taxon>sulfur-oxidizing symbionts</taxon>
    </lineage>
</organism>
<dbReference type="PANTHER" id="PTHR30614">
    <property type="entry name" value="MEMBRANE COMPONENT OF AMINO ACID ABC TRANSPORTER"/>
    <property type="match status" value="1"/>
</dbReference>
<dbReference type="InterPro" id="IPR043429">
    <property type="entry name" value="ArtM/GltK/GlnP/TcyL/YhdX-like"/>
</dbReference>
<feature type="transmembrane region" description="Helical" evidence="9">
    <location>
        <begin position="125"/>
        <end position="143"/>
    </location>
</feature>
<name>A0A1H6JU67_9GAMM</name>
<evidence type="ECO:0000256" key="9">
    <source>
        <dbReference type="RuleBase" id="RU363032"/>
    </source>
</evidence>
<evidence type="ECO:0000256" key="8">
    <source>
        <dbReference type="ARBA" id="ARBA00023136"/>
    </source>
</evidence>
<evidence type="ECO:0000256" key="5">
    <source>
        <dbReference type="ARBA" id="ARBA00022692"/>
    </source>
</evidence>
<keyword evidence="3 9" id="KW-0813">Transport</keyword>
<keyword evidence="5 9" id="KW-0812">Transmembrane</keyword>
<evidence type="ECO:0000256" key="3">
    <source>
        <dbReference type="ARBA" id="ARBA00022448"/>
    </source>
</evidence>
<dbReference type="Pfam" id="PF00528">
    <property type="entry name" value="BPD_transp_1"/>
    <property type="match status" value="1"/>
</dbReference>
<keyword evidence="7 9" id="KW-1133">Transmembrane helix</keyword>
<dbReference type="EMBL" id="CDSC02000065">
    <property type="protein sequence ID" value="SEH63465.1"/>
    <property type="molecule type" value="Genomic_DNA"/>
</dbReference>
<evidence type="ECO:0000256" key="1">
    <source>
        <dbReference type="ARBA" id="ARBA00004429"/>
    </source>
</evidence>
<dbReference type="Proteomes" id="UP000198988">
    <property type="component" value="Unassembled WGS sequence"/>
</dbReference>
<keyword evidence="6" id="KW-0029">Amino-acid transport</keyword>
<dbReference type="PANTHER" id="PTHR30614:SF41">
    <property type="entry name" value="INNER MEMBRANE AMINO-ACID ABC TRANSPORTER PERMEASE PROTEIN YHDY"/>
    <property type="match status" value="1"/>
</dbReference>
<evidence type="ECO:0000256" key="2">
    <source>
        <dbReference type="ARBA" id="ARBA00010072"/>
    </source>
</evidence>
<dbReference type="InterPro" id="IPR035906">
    <property type="entry name" value="MetI-like_sf"/>
</dbReference>
<dbReference type="GO" id="GO:0043190">
    <property type="term" value="C:ATP-binding cassette (ABC) transporter complex"/>
    <property type="evidence" value="ECO:0007669"/>
    <property type="project" value="InterPro"/>
</dbReference>
<protein>
    <submittedName>
        <fullName evidence="11">Amino acid ABC transporter permease</fullName>
    </submittedName>
</protein>
<feature type="transmembrane region" description="Helical" evidence="9">
    <location>
        <begin position="155"/>
        <end position="182"/>
    </location>
</feature>
<gene>
    <name evidence="11" type="ORF">BAZSYMA_ACONTIG00019_3</name>
</gene>
<accession>A0A1H6JU67</accession>
<comment type="similarity">
    <text evidence="2">Belongs to the binding-protein-dependent transport system permease family. HisMQ subfamily.</text>
</comment>
<evidence type="ECO:0000256" key="6">
    <source>
        <dbReference type="ARBA" id="ARBA00022970"/>
    </source>
</evidence>
<feature type="transmembrane region" description="Helical" evidence="9">
    <location>
        <begin position="27"/>
        <end position="48"/>
    </location>
</feature>
<dbReference type="SUPFAM" id="SSF161098">
    <property type="entry name" value="MetI-like"/>
    <property type="match status" value="1"/>
</dbReference>
<dbReference type="GO" id="GO:0022857">
    <property type="term" value="F:transmembrane transporter activity"/>
    <property type="evidence" value="ECO:0007669"/>
    <property type="project" value="InterPro"/>
</dbReference>
<evidence type="ECO:0000259" key="10">
    <source>
        <dbReference type="PROSITE" id="PS50928"/>
    </source>
</evidence>
<evidence type="ECO:0000313" key="11">
    <source>
        <dbReference type="EMBL" id="SEH63465.1"/>
    </source>
</evidence>
<dbReference type="GO" id="GO:0006865">
    <property type="term" value="P:amino acid transport"/>
    <property type="evidence" value="ECO:0007669"/>
    <property type="project" value="UniProtKB-KW"/>
</dbReference>
<keyword evidence="8 9" id="KW-0472">Membrane</keyword>
<feature type="domain" description="ABC transmembrane type-1" evidence="10">
    <location>
        <begin position="158"/>
        <end position="347"/>
    </location>
</feature>
<evidence type="ECO:0000256" key="4">
    <source>
        <dbReference type="ARBA" id="ARBA00022475"/>
    </source>
</evidence>
<evidence type="ECO:0000313" key="12">
    <source>
        <dbReference type="Proteomes" id="UP000198988"/>
    </source>
</evidence>
<dbReference type="AlphaFoldDB" id="A0A1H6JU67"/>
<dbReference type="OrthoDB" id="9771188at2"/>
<keyword evidence="4" id="KW-1003">Cell membrane</keyword>
<proteinExistence type="inferred from homology"/>
<feature type="transmembrane region" description="Helical" evidence="9">
    <location>
        <begin position="333"/>
        <end position="349"/>
    </location>
</feature>
<feature type="transmembrane region" description="Helical" evidence="9">
    <location>
        <begin position="95"/>
        <end position="113"/>
    </location>
</feature>
<comment type="subcellular location">
    <subcellularLocation>
        <location evidence="1">Cell inner membrane</location>
        <topology evidence="1">Multi-pass membrane protein</topology>
    </subcellularLocation>
    <subcellularLocation>
        <location evidence="9">Cell membrane</location>
        <topology evidence="9">Multi-pass membrane protein</topology>
    </subcellularLocation>
</comment>
<feature type="transmembrane region" description="Helical" evidence="9">
    <location>
        <begin position="233"/>
        <end position="253"/>
    </location>
</feature>
<sequence>MAVFKQQASKKVPNLKIGVIRWLRENLFSNAVNSVLTLLALYLIYLIVPTVANWALFDATFAPVTNEQCGREGACWRYIIEKLDLFIYGFYPPEAYWRPQWVVILALAFVWIAKLLKQHKYKTKIVTALIIIYPIIASFLLYGGPSLEIIETHKWGGLMLTIVAATVGIVASFPMGVLLALGRQSKMPIIRFLSVVYIEFIRGVPLITILFMASVVLPLFFNEGMDMDKLLRALIGIILFQSVYIAEVIRGGLQAIPKGQYEAADAMGLSFVQKTGLIILPQALKISIPNIVGSFIALFKDTTLLLIIGLFDILSMVHLTSSDENWLGRSTEGYVFVMVVMWIILYSMSRYSKVLELRYSTDHRN</sequence>
<evidence type="ECO:0000256" key="7">
    <source>
        <dbReference type="ARBA" id="ARBA00022989"/>
    </source>
</evidence>
<dbReference type="Gene3D" id="1.10.3720.10">
    <property type="entry name" value="MetI-like"/>
    <property type="match status" value="1"/>
</dbReference>
<dbReference type="PROSITE" id="PS50928">
    <property type="entry name" value="ABC_TM1"/>
    <property type="match status" value="1"/>
</dbReference>
<dbReference type="InterPro" id="IPR010065">
    <property type="entry name" value="AA_ABC_transptr_permease_3TM"/>
</dbReference>
<reference evidence="12" key="1">
    <citation type="submission" date="2016-06" db="EMBL/GenBank/DDBJ databases">
        <authorList>
            <person name="Petersen J."/>
            <person name="Sayavedra L."/>
        </authorList>
    </citation>
    <scope>NUCLEOTIDE SEQUENCE [LARGE SCALE GENOMIC DNA]</scope>
    <source>
        <strain evidence="12">BazSymA</strain>
    </source>
</reference>
<dbReference type="RefSeq" id="WP_090714746.1">
    <property type="nucleotide sequence ID" value="NZ_CAESAP020000104.1"/>
</dbReference>
<feature type="transmembrane region" description="Helical" evidence="9">
    <location>
        <begin position="203"/>
        <end position="221"/>
    </location>
</feature>
<dbReference type="InterPro" id="IPR000515">
    <property type="entry name" value="MetI-like"/>
</dbReference>
<dbReference type="CDD" id="cd06261">
    <property type="entry name" value="TM_PBP2"/>
    <property type="match status" value="1"/>
</dbReference>